<accession>A0A1C1C937</accession>
<name>A0A1C1C937_9EURO</name>
<proteinExistence type="predicted"/>
<dbReference type="VEuPathDB" id="FungiDB:CLCR_06451"/>
<evidence type="ECO:0000313" key="3">
    <source>
        <dbReference type="Proteomes" id="UP000094526"/>
    </source>
</evidence>
<evidence type="ECO:0000256" key="1">
    <source>
        <dbReference type="SAM" id="MobiDB-lite"/>
    </source>
</evidence>
<comment type="caution">
    <text evidence="2">The sequence shown here is derived from an EMBL/GenBank/DDBJ whole genome shotgun (WGS) entry which is preliminary data.</text>
</comment>
<protein>
    <submittedName>
        <fullName evidence="2">Uncharacterized protein</fullName>
    </submittedName>
</protein>
<gene>
    <name evidence="2" type="ORF">CLCR_06451</name>
</gene>
<organism evidence="2 3">
    <name type="scientific">Cladophialophora carrionii</name>
    <dbReference type="NCBI Taxonomy" id="86049"/>
    <lineage>
        <taxon>Eukaryota</taxon>
        <taxon>Fungi</taxon>
        <taxon>Dikarya</taxon>
        <taxon>Ascomycota</taxon>
        <taxon>Pezizomycotina</taxon>
        <taxon>Eurotiomycetes</taxon>
        <taxon>Chaetothyriomycetidae</taxon>
        <taxon>Chaetothyriales</taxon>
        <taxon>Herpotrichiellaceae</taxon>
        <taxon>Cladophialophora</taxon>
    </lineage>
</organism>
<sequence>MPHEAHTPIRHHGPIDSDDNGAHADTAQNQFDQLLIRSQARSRHCLGHGWKLFNGFLDLAGHEATRDPDLEHEHEHQR</sequence>
<dbReference type="EMBL" id="LGRB01000020">
    <property type="protein sequence ID" value="OCT44969.1"/>
    <property type="molecule type" value="Genomic_DNA"/>
</dbReference>
<evidence type="ECO:0000313" key="2">
    <source>
        <dbReference type="EMBL" id="OCT44969.1"/>
    </source>
</evidence>
<feature type="region of interest" description="Disordered" evidence="1">
    <location>
        <begin position="1"/>
        <end position="26"/>
    </location>
</feature>
<dbReference type="Proteomes" id="UP000094526">
    <property type="component" value="Unassembled WGS sequence"/>
</dbReference>
<reference evidence="3" key="1">
    <citation type="submission" date="2015-07" db="EMBL/GenBank/DDBJ databases">
        <authorList>
            <person name="Teixeira M.M."/>
            <person name="Souza R.C."/>
            <person name="Almeida L.G."/>
            <person name="Vicente V.A."/>
            <person name="de Hoog S."/>
            <person name="Bocca A.L."/>
            <person name="de Almeida S.R."/>
            <person name="Vasconcelos A.T."/>
            <person name="Felipe M.S."/>
        </authorList>
    </citation>
    <scope>NUCLEOTIDE SEQUENCE [LARGE SCALE GENOMIC DNA]</scope>
    <source>
        <strain evidence="3">KSF</strain>
    </source>
</reference>
<keyword evidence="3" id="KW-1185">Reference proteome</keyword>
<dbReference type="AlphaFoldDB" id="A0A1C1C937"/>